<sequence length="513" mass="57230">MSHQILRLASAPSSSQRQLLPLCPLSSPPSHLSICIMTGELHLLKLTYDGEDAYDEMDETDIFEYHYSGWHVIKGDALRAAITYLKGVKAEAAEVMKTEADSASARRFFIEKDIMLQSSVQTSEESPEETFEERETPKETSKSALSEGTALIDDALGILLSWVREPINNGETLLSSSYEMDTEPGPSTGPPTFGFSSMLAKLSQRHTMLRGNDFDGLLDRVVIYPEDARLMVPVLEKVLEVTEDDGQFGQKESVQGLRDLFLNNDGTDAFDYMEESDSFSYRYPMWHSIKGDALRAAITYLGSLKQDAAQAPSPRQFFSDNDITLPYSIETDELKTDEEFLSDGTSAIDGALGVLRSWVREPTNNGRPLPLFGPYPTMSRNSLPGTSPGPNASYATLVDVFAKRTLERQMLSENDLDGLMDRSYKGQKIMDLVYCPVELAKVGMRGMYIFMNLMDNGVFVYPEEAQLIVPALEKVLTVTEDDEDDGMIGQKDSVQKLRNLFAKCSEGTYIRDR</sequence>
<feature type="region of interest" description="Disordered" evidence="1">
    <location>
        <begin position="119"/>
        <end position="146"/>
    </location>
</feature>
<dbReference type="AlphaFoldDB" id="A0A9P5PJP6"/>
<comment type="caution">
    <text evidence="2">The sequence shown here is derived from an EMBL/GenBank/DDBJ whole genome shotgun (WGS) entry which is preliminary data.</text>
</comment>
<reference evidence="2" key="1">
    <citation type="submission" date="2020-11" db="EMBL/GenBank/DDBJ databases">
        <authorList>
            <consortium name="DOE Joint Genome Institute"/>
            <person name="Ahrendt S."/>
            <person name="Riley R."/>
            <person name="Andreopoulos W."/>
            <person name="Labutti K."/>
            <person name="Pangilinan J."/>
            <person name="Ruiz-Duenas F.J."/>
            <person name="Barrasa J.M."/>
            <person name="Sanchez-Garcia M."/>
            <person name="Camarero S."/>
            <person name="Miyauchi S."/>
            <person name="Serrano A."/>
            <person name="Linde D."/>
            <person name="Babiker R."/>
            <person name="Drula E."/>
            <person name="Ayuso-Fernandez I."/>
            <person name="Pacheco R."/>
            <person name="Padilla G."/>
            <person name="Ferreira P."/>
            <person name="Barriuso J."/>
            <person name="Kellner H."/>
            <person name="Castanera R."/>
            <person name="Alfaro M."/>
            <person name="Ramirez L."/>
            <person name="Pisabarro A.G."/>
            <person name="Kuo A."/>
            <person name="Tritt A."/>
            <person name="Lipzen A."/>
            <person name="He G."/>
            <person name="Yan M."/>
            <person name="Ng V."/>
            <person name="Cullen D."/>
            <person name="Martin F."/>
            <person name="Rosso M.-N."/>
            <person name="Henrissat B."/>
            <person name="Hibbett D."/>
            <person name="Martinez A.T."/>
            <person name="Grigoriev I.V."/>
        </authorList>
    </citation>
    <scope>NUCLEOTIDE SEQUENCE</scope>
    <source>
        <strain evidence="2">AH 40177</strain>
    </source>
</reference>
<evidence type="ECO:0000313" key="2">
    <source>
        <dbReference type="EMBL" id="KAF9064462.1"/>
    </source>
</evidence>
<dbReference type="EMBL" id="JADNRY010000123">
    <property type="protein sequence ID" value="KAF9064462.1"/>
    <property type="molecule type" value="Genomic_DNA"/>
</dbReference>
<organism evidence="2 3">
    <name type="scientific">Rhodocollybia butyracea</name>
    <dbReference type="NCBI Taxonomy" id="206335"/>
    <lineage>
        <taxon>Eukaryota</taxon>
        <taxon>Fungi</taxon>
        <taxon>Dikarya</taxon>
        <taxon>Basidiomycota</taxon>
        <taxon>Agaricomycotina</taxon>
        <taxon>Agaricomycetes</taxon>
        <taxon>Agaricomycetidae</taxon>
        <taxon>Agaricales</taxon>
        <taxon>Marasmiineae</taxon>
        <taxon>Omphalotaceae</taxon>
        <taxon>Rhodocollybia</taxon>
    </lineage>
</organism>
<name>A0A9P5PJP6_9AGAR</name>
<evidence type="ECO:0000313" key="3">
    <source>
        <dbReference type="Proteomes" id="UP000772434"/>
    </source>
</evidence>
<accession>A0A9P5PJP6</accession>
<evidence type="ECO:0000256" key="1">
    <source>
        <dbReference type="SAM" id="MobiDB-lite"/>
    </source>
</evidence>
<keyword evidence="3" id="KW-1185">Reference proteome</keyword>
<gene>
    <name evidence="2" type="ORF">BDP27DRAFT_1405343</name>
</gene>
<dbReference type="OrthoDB" id="2874018at2759"/>
<dbReference type="Proteomes" id="UP000772434">
    <property type="component" value="Unassembled WGS sequence"/>
</dbReference>
<protein>
    <submittedName>
        <fullName evidence="2">Uncharacterized protein</fullName>
    </submittedName>
</protein>
<proteinExistence type="predicted"/>